<feature type="domain" description="GAF" evidence="2">
    <location>
        <begin position="59"/>
        <end position="226"/>
    </location>
</feature>
<gene>
    <name evidence="4" type="primary">rsbU</name>
    <name evidence="4" type="ORF">Verru16b_02968</name>
</gene>
<dbReference type="InterPro" id="IPR052016">
    <property type="entry name" value="Bact_Sigma-Reg"/>
</dbReference>
<dbReference type="Pfam" id="PF01590">
    <property type="entry name" value="GAF"/>
    <property type="match status" value="1"/>
</dbReference>
<dbReference type="SMART" id="SM00065">
    <property type="entry name" value="GAF"/>
    <property type="match status" value="1"/>
</dbReference>
<dbReference type="PANTHER" id="PTHR43156:SF2">
    <property type="entry name" value="STAGE II SPORULATION PROTEIN E"/>
    <property type="match status" value="1"/>
</dbReference>
<dbReference type="RefSeq" id="WP_069962981.1">
    <property type="nucleotide sequence ID" value="NZ_CP016094.1"/>
</dbReference>
<evidence type="ECO:0000259" key="3">
    <source>
        <dbReference type="SMART" id="SM00331"/>
    </source>
</evidence>
<reference evidence="4 5" key="1">
    <citation type="submission" date="2016-06" db="EMBL/GenBank/DDBJ databases">
        <title>Three novel species with peptidoglycan cell walls form the new genus Lacunisphaera gen. nov. in the family Opitutaceae of the verrucomicrobial subdivision 4.</title>
        <authorList>
            <person name="Rast P."/>
            <person name="Gloeckner I."/>
            <person name="Jogler M."/>
            <person name="Boedeker C."/>
            <person name="Jeske O."/>
            <person name="Wiegand S."/>
            <person name="Reinhardt R."/>
            <person name="Schumann P."/>
            <person name="Rohde M."/>
            <person name="Spring S."/>
            <person name="Gloeckner F.O."/>
            <person name="Jogler C."/>
        </authorList>
    </citation>
    <scope>NUCLEOTIDE SEQUENCE [LARGE SCALE GENOMIC DNA]</scope>
    <source>
        <strain evidence="4 5">IG16b</strain>
    </source>
</reference>
<dbReference type="AlphaFoldDB" id="A0A1D8AYC9"/>
<sequence>MSLFLLGALLSAAIVYAFYWRAQREAATLQEENEILREEREIVIDYMHTMVDAVGERLPRDELFQRIVHASILSTGALSACIFEKGADNQMRGVAVEGLFPPHRPIPDTQRMKLGTRAKFIEQVLKSEVFPVGEGLVGRVAATGRGELIARAEADPRMVRHDDEALAVRSVIAAPILVRKRLIGVLCVCNPADGLPFTESDYSLVEALAEQAGLAVHNADFLALQVDKQRLDLDLSLASEIQQMLLPRRMPVVAGLDLDARYIAAQKVSGDLYDVFELGEGRLGLAVADVAGKGVSASLLMAICRTALRQIAPGHHSPAKVLAELNRTLSGDMKEGAYITMLYAVVDVPGNRLMVARAGHERALLSRHQSGANSFVSEYLASEGMPLGLVDADLFDTVIEDQTVDFLPGSTLLLYTDGLTEAPNADDKEFGGARLADTMRTAHQGTARQINDAVFHAVQTFTGSTGLRDDYTLLTVKRL</sequence>
<dbReference type="KEGG" id="obg:Verru16b_02968"/>
<dbReference type="STRING" id="1838286.Verru16b_02968"/>
<dbReference type="InterPro" id="IPR029016">
    <property type="entry name" value="GAF-like_dom_sf"/>
</dbReference>
<dbReference type="SUPFAM" id="SSF81606">
    <property type="entry name" value="PP2C-like"/>
    <property type="match status" value="1"/>
</dbReference>
<evidence type="ECO:0000313" key="4">
    <source>
        <dbReference type="EMBL" id="AOS45877.1"/>
    </source>
</evidence>
<organism evidence="4 5">
    <name type="scientific">Lacunisphaera limnophila</name>
    <dbReference type="NCBI Taxonomy" id="1838286"/>
    <lineage>
        <taxon>Bacteria</taxon>
        <taxon>Pseudomonadati</taxon>
        <taxon>Verrucomicrobiota</taxon>
        <taxon>Opitutia</taxon>
        <taxon>Opitutales</taxon>
        <taxon>Opitutaceae</taxon>
        <taxon>Lacunisphaera</taxon>
    </lineage>
</organism>
<accession>A0A1D8AYC9</accession>
<dbReference type="InterPro" id="IPR036457">
    <property type="entry name" value="PPM-type-like_dom_sf"/>
</dbReference>
<dbReference type="Proteomes" id="UP000095228">
    <property type="component" value="Chromosome"/>
</dbReference>
<protein>
    <submittedName>
        <fullName evidence="4">Phosphoserine phosphatase RsbU</fullName>
        <ecNumber evidence="4">3.1.3.3</ecNumber>
    </submittedName>
</protein>
<dbReference type="InterPro" id="IPR003018">
    <property type="entry name" value="GAF"/>
</dbReference>
<evidence type="ECO:0000259" key="2">
    <source>
        <dbReference type="SMART" id="SM00065"/>
    </source>
</evidence>
<dbReference type="GO" id="GO:0016791">
    <property type="term" value="F:phosphatase activity"/>
    <property type="evidence" value="ECO:0007669"/>
    <property type="project" value="TreeGrafter"/>
</dbReference>
<keyword evidence="1 4" id="KW-0378">Hydrolase</keyword>
<name>A0A1D8AYC9_9BACT</name>
<dbReference type="Pfam" id="PF07228">
    <property type="entry name" value="SpoIIE"/>
    <property type="match status" value="1"/>
</dbReference>
<dbReference type="Gene3D" id="3.60.40.10">
    <property type="entry name" value="PPM-type phosphatase domain"/>
    <property type="match status" value="1"/>
</dbReference>
<dbReference type="Gene3D" id="3.30.450.40">
    <property type="match status" value="1"/>
</dbReference>
<dbReference type="EMBL" id="CP016094">
    <property type="protein sequence ID" value="AOS45877.1"/>
    <property type="molecule type" value="Genomic_DNA"/>
</dbReference>
<dbReference type="PANTHER" id="PTHR43156">
    <property type="entry name" value="STAGE II SPORULATION PROTEIN E-RELATED"/>
    <property type="match status" value="1"/>
</dbReference>
<dbReference type="OrthoDB" id="311592at2"/>
<evidence type="ECO:0000313" key="5">
    <source>
        <dbReference type="Proteomes" id="UP000095228"/>
    </source>
</evidence>
<dbReference type="SUPFAM" id="SSF55781">
    <property type="entry name" value="GAF domain-like"/>
    <property type="match status" value="1"/>
</dbReference>
<dbReference type="SMART" id="SM00331">
    <property type="entry name" value="PP2C_SIG"/>
    <property type="match status" value="1"/>
</dbReference>
<dbReference type="InterPro" id="IPR001932">
    <property type="entry name" value="PPM-type_phosphatase-like_dom"/>
</dbReference>
<proteinExistence type="predicted"/>
<keyword evidence="5" id="KW-1185">Reference proteome</keyword>
<dbReference type="EC" id="3.1.3.3" evidence="4"/>
<evidence type="ECO:0000256" key="1">
    <source>
        <dbReference type="ARBA" id="ARBA00022801"/>
    </source>
</evidence>
<feature type="domain" description="PPM-type phosphatase" evidence="3">
    <location>
        <begin position="253"/>
        <end position="478"/>
    </location>
</feature>